<name>A0A1H3FU05_9BACI</name>
<dbReference type="PANTHER" id="PTHR23526:SF4">
    <property type="entry name" value="INTEGRAL MEMBRANE TRANSPORT PROTEIN"/>
    <property type="match status" value="1"/>
</dbReference>
<feature type="transmembrane region" description="Helical" evidence="6">
    <location>
        <begin position="98"/>
        <end position="120"/>
    </location>
</feature>
<evidence type="ECO:0000313" key="8">
    <source>
        <dbReference type="EMBL" id="SDX94583.1"/>
    </source>
</evidence>
<dbReference type="Pfam" id="PF07690">
    <property type="entry name" value="MFS_1"/>
    <property type="match status" value="1"/>
</dbReference>
<dbReference type="InterPro" id="IPR020846">
    <property type="entry name" value="MFS_dom"/>
</dbReference>
<keyword evidence="9" id="KW-1185">Reference proteome</keyword>
<dbReference type="PANTHER" id="PTHR23526">
    <property type="entry name" value="INTEGRAL MEMBRANE TRANSPORT PROTEIN-RELATED"/>
    <property type="match status" value="1"/>
</dbReference>
<proteinExistence type="predicted"/>
<evidence type="ECO:0000259" key="7">
    <source>
        <dbReference type="PROSITE" id="PS50850"/>
    </source>
</evidence>
<feature type="transmembrane region" description="Helical" evidence="6">
    <location>
        <begin position="75"/>
        <end position="92"/>
    </location>
</feature>
<dbReference type="Proteomes" id="UP000198647">
    <property type="component" value="Unassembled WGS sequence"/>
</dbReference>
<protein>
    <submittedName>
        <fullName evidence="8">Predicted arabinose efflux permease, MFS family</fullName>
    </submittedName>
</protein>
<evidence type="ECO:0000256" key="4">
    <source>
        <dbReference type="ARBA" id="ARBA00022989"/>
    </source>
</evidence>
<organism evidence="8 9">
    <name type="scientific">Salimicrobium album</name>
    <dbReference type="NCBI Taxonomy" id="50717"/>
    <lineage>
        <taxon>Bacteria</taxon>
        <taxon>Bacillati</taxon>
        <taxon>Bacillota</taxon>
        <taxon>Bacilli</taxon>
        <taxon>Bacillales</taxon>
        <taxon>Bacillaceae</taxon>
        <taxon>Salimicrobium</taxon>
    </lineage>
</organism>
<sequence>MKEITERDYTLLSIISIFFMTAGMGTRPLVSILGNELGATSFQIGLIISLFPLLPLFLSVPIGRFINFHGSKGPLLLSAALTMAALSLPFFWTSLTGLIVSQVVAGAFHTAFIISAQSYVGQSRDGTKRDHHVMKFSIGAATGTFLGPAIGGSVADGFGTPTAFLLLSIIGMIAVAMTFRLTKEPENEPGEEDAKRNASMGELVGIVNFRRAIYISTMVLTGKDAFTSFFPLLGVEIGLSGTEIGLIVSANALAGLLIRWGMTFFLARFSRNTVVLTSILGSGVMFLLVPVFNSVYIIGVIAFILGLGVGLGQPLSISTALHSLPKDVVSQGLGVRITANRFVQVTSPLLFGGVAQFISISSIFWLTGALYLFGSVKTRIRQE</sequence>
<feature type="domain" description="Major facilitator superfamily (MFS) profile" evidence="7">
    <location>
        <begin position="1"/>
        <end position="383"/>
    </location>
</feature>
<dbReference type="SUPFAM" id="SSF103473">
    <property type="entry name" value="MFS general substrate transporter"/>
    <property type="match status" value="1"/>
</dbReference>
<feature type="transmembrane region" description="Helical" evidence="6">
    <location>
        <begin position="212"/>
        <end position="232"/>
    </location>
</feature>
<dbReference type="RefSeq" id="WP_093107124.1">
    <property type="nucleotide sequence ID" value="NZ_FNOS01000004.1"/>
</dbReference>
<feature type="transmembrane region" description="Helical" evidence="6">
    <location>
        <begin position="42"/>
        <end position="63"/>
    </location>
</feature>
<feature type="transmembrane region" description="Helical" evidence="6">
    <location>
        <begin position="244"/>
        <end position="267"/>
    </location>
</feature>
<dbReference type="InterPro" id="IPR011701">
    <property type="entry name" value="MFS"/>
</dbReference>
<comment type="caution">
    <text evidence="8">The sequence shown here is derived from an EMBL/GenBank/DDBJ whole genome shotgun (WGS) entry which is preliminary data.</text>
</comment>
<evidence type="ECO:0000256" key="3">
    <source>
        <dbReference type="ARBA" id="ARBA00022692"/>
    </source>
</evidence>
<dbReference type="EMBL" id="FNOS01000004">
    <property type="protein sequence ID" value="SDX94583.1"/>
    <property type="molecule type" value="Genomic_DNA"/>
</dbReference>
<evidence type="ECO:0000313" key="9">
    <source>
        <dbReference type="Proteomes" id="UP000198647"/>
    </source>
</evidence>
<keyword evidence="2" id="KW-0813">Transport</keyword>
<feature type="transmembrane region" description="Helical" evidence="6">
    <location>
        <begin position="132"/>
        <end position="151"/>
    </location>
</feature>
<evidence type="ECO:0000256" key="6">
    <source>
        <dbReference type="SAM" id="Phobius"/>
    </source>
</evidence>
<evidence type="ECO:0000256" key="2">
    <source>
        <dbReference type="ARBA" id="ARBA00022448"/>
    </source>
</evidence>
<evidence type="ECO:0000256" key="1">
    <source>
        <dbReference type="ARBA" id="ARBA00004651"/>
    </source>
</evidence>
<keyword evidence="4 6" id="KW-1133">Transmembrane helix</keyword>
<dbReference type="PROSITE" id="PS50850">
    <property type="entry name" value="MFS"/>
    <property type="match status" value="1"/>
</dbReference>
<accession>A0A1H3FU05</accession>
<dbReference type="InterPro" id="IPR052528">
    <property type="entry name" value="Sugar_transport-like"/>
</dbReference>
<keyword evidence="5 6" id="KW-0472">Membrane</keyword>
<evidence type="ECO:0000256" key="5">
    <source>
        <dbReference type="ARBA" id="ARBA00023136"/>
    </source>
</evidence>
<gene>
    <name evidence="8" type="ORF">SAMN04488081_1685</name>
</gene>
<dbReference type="Gene3D" id="1.20.1250.20">
    <property type="entry name" value="MFS general substrate transporter like domains"/>
    <property type="match status" value="2"/>
</dbReference>
<feature type="transmembrane region" description="Helical" evidence="6">
    <location>
        <begin position="9"/>
        <end position="30"/>
    </location>
</feature>
<feature type="transmembrane region" description="Helical" evidence="6">
    <location>
        <begin position="279"/>
        <end position="305"/>
    </location>
</feature>
<reference evidence="8 9" key="1">
    <citation type="submission" date="2016-10" db="EMBL/GenBank/DDBJ databases">
        <authorList>
            <person name="Varghese N."/>
            <person name="Submissions S."/>
        </authorList>
    </citation>
    <scope>NUCLEOTIDE SEQUENCE [LARGE SCALE GENOMIC DNA]</scope>
    <source>
        <strain evidence="8 9">DSM 20748</strain>
    </source>
</reference>
<keyword evidence="3 6" id="KW-0812">Transmembrane</keyword>
<dbReference type="InterPro" id="IPR036259">
    <property type="entry name" value="MFS_trans_sf"/>
</dbReference>
<feature type="transmembrane region" description="Helical" evidence="6">
    <location>
        <begin position="349"/>
        <end position="373"/>
    </location>
</feature>
<feature type="transmembrane region" description="Helical" evidence="6">
    <location>
        <begin position="163"/>
        <end position="181"/>
    </location>
</feature>
<comment type="subcellular location">
    <subcellularLocation>
        <location evidence="1">Cell membrane</location>
        <topology evidence="1">Multi-pass membrane protein</topology>
    </subcellularLocation>
</comment>